<name>A0ABT8A9T0_9PROT</name>
<organism evidence="3 4">
    <name type="scientific">Paeniroseomonas aquatica</name>
    <dbReference type="NCBI Taxonomy" id="373043"/>
    <lineage>
        <taxon>Bacteria</taxon>
        <taxon>Pseudomonadati</taxon>
        <taxon>Pseudomonadota</taxon>
        <taxon>Alphaproteobacteria</taxon>
        <taxon>Acetobacterales</taxon>
        <taxon>Acetobacteraceae</taxon>
        <taxon>Paeniroseomonas</taxon>
    </lineage>
</organism>
<evidence type="ECO:0000256" key="1">
    <source>
        <dbReference type="ARBA" id="ARBA00006987"/>
    </source>
</evidence>
<dbReference type="EMBL" id="JAUFPN010000172">
    <property type="protein sequence ID" value="MDN3566405.1"/>
    <property type="molecule type" value="Genomic_DNA"/>
</dbReference>
<dbReference type="Gene3D" id="3.40.190.150">
    <property type="entry name" value="Bordetella uptake gene, domain 1"/>
    <property type="match status" value="1"/>
</dbReference>
<evidence type="ECO:0000313" key="3">
    <source>
        <dbReference type="EMBL" id="MDN3566405.1"/>
    </source>
</evidence>
<comment type="similarity">
    <text evidence="1">Belongs to the UPF0065 (bug) family.</text>
</comment>
<dbReference type="Pfam" id="PF03401">
    <property type="entry name" value="TctC"/>
    <property type="match status" value="1"/>
</dbReference>
<dbReference type="Proteomes" id="UP001529369">
    <property type="component" value="Unassembled WGS sequence"/>
</dbReference>
<protein>
    <submittedName>
        <fullName evidence="3">Tripartite tricarboxylate transporter substrate binding protein</fullName>
    </submittedName>
</protein>
<dbReference type="CDD" id="cd13578">
    <property type="entry name" value="PBP2_Bug27"/>
    <property type="match status" value="1"/>
</dbReference>
<proteinExistence type="inferred from homology"/>
<dbReference type="RefSeq" id="WP_290318326.1">
    <property type="nucleotide sequence ID" value="NZ_JAUFPN010000172.1"/>
</dbReference>
<dbReference type="InterPro" id="IPR005064">
    <property type="entry name" value="BUG"/>
</dbReference>
<accession>A0ABT8A9T0</accession>
<dbReference type="PIRSF" id="PIRSF017082">
    <property type="entry name" value="YflP"/>
    <property type="match status" value="1"/>
</dbReference>
<evidence type="ECO:0000313" key="4">
    <source>
        <dbReference type="Proteomes" id="UP001529369"/>
    </source>
</evidence>
<feature type="signal peptide" evidence="2">
    <location>
        <begin position="1"/>
        <end position="24"/>
    </location>
</feature>
<reference evidence="4" key="1">
    <citation type="journal article" date="2019" name="Int. J. Syst. Evol. Microbiol.">
        <title>The Global Catalogue of Microorganisms (GCM) 10K type strain sequencing project: providing services to taxonomists for standard genome sequencing and annotation.</title>
        <authorList>
            <consortium name="The Broad Institute Genomics Platform"/>
            <consortium name="The Broad Institute Genome Sequencing Center for Infectious Disease"/>
            <person name="Wu L."/>
            <person name="Ma J."/>
        </authorList>
    </citation>
    <scope>NUCLEOTIDE SEQUENCE [LARGE SCALE GENOMIC DNA]</scope>
    <source>
        <strain evidence="4">CECT 7131</strain>
    </source>
</reference>
<dbReference type="PANTHER" id="PTHR42928:SF5">
    <property type="entry name" value="BLR1237 PROTEIN"/>
    <property type="match status" value="1"/>
</dbReference>
<comment type="caution">
    <text evidence="3">The sequence shown here is derived from an EMBL/GenBank/DDBJ whole genome shotgun (WGS) entry which is preliminary data.</text>
</comment>
<dbReference type="SUPFAM" id="SSF53850">
    <property type="entry name" value="Periplasmic binding protein-like II"/>
    <property type="match status" value="1"/>
</dbReference>
<dbReference type="Gene3D" id="3.40.190.10">
    <property type="entry name" value="Periplasmic binding protein-like II"/>
    <property type="match status" value="1"/>
</dbReference>
<dbReference type="PANTHER" id="PTHR42928">
    <property type="entry name" value="TRICARBOXYLATE-BINDING PROTEIN"/>
    <property type="match status" value="1"/>
</dbReference>
<dbReference type="InterPro" id="IPR042100">
    <property type="entry name" value="Bug_dom1"/>
</dbReference>
<keyword evidence="4" id="KW-1185">Reference proteome</keyword>
<feature type="chain" id="PRO_5046587807" evidence="2">
    <location>
        <begin position="25"/>
        <end position="330"/>
    </location>
</feature>
<keyword evidence="2" id="KW-0732">Signal</keyword>
<gene>
    <name evidence="3" type="ORF">QWZ14_18690</name>
</gene>
<evidence type="ECO:0000256" key="2">
    <source>
        <dbReference type="SAM" id="SignalP"/>
    </source>
</evidence>
<sequence>MLPSRRQLLAPVLLASWAPGAARAQTWPARPVRLLVGYSPAGTTDIAGRLIAERLTARLGQPFLVENRPGATGNIAAEAVARSEPDGYTLYVTNIANAAINYTLFGPRMPVKPEDFAEVGLLMQVPNVIFVHPGSPANTLQDFIAMARARPGALNYGSAGSGGSLHMSMELLKVRSSIAVTHVPFRGAGPMLVEAMAGRLDAGCDNMPSCIGHIRDGRLRPLAVTTATRSAALPEVPTVAESGLPGFEATSWFGIQAPVRTPTPIVALLGDAIDAVTKEPGYRARLLELGAMLPGLRPDGGTSPEAFTAFTRREIEKWAEAVRISGATVD</sequence>